<evidence type="ECO:0000313" key="3">
    <source>
        <dbReference type="EMBL" id="KGP70935.1"/>
    </source>
</evidence>
<name>A0A0A2TNN9_9BACI</name>
<evidence type="ECO:0000313" key="4">
    <source>
        <dbReference type="Proteomes" id="UP000030147"/>
    </source>
</evidence>
<organism evidence="3 4">
    <name type="scientific">Pontibacillus yanchengensis Y32</name>
    <dbReference type="NCBI Taxonomy" id="1385514"/>
    <lineage>
        <taxon>Bacteria</taxon>
        <taxon>Bacillati</taxon>
        <taxon>Bacillota</taxon>
        <taxon>Bacilli</taxon>
        <taxon>Bacillales</taxon>
        <taxon>Bacillaceae</taxon>
        <taxon>Pontibacillus</taxon>
    </lineage>
</organism>
<feature type="transmembrane region" description="Helical" evidence="2">
    <location>
        <begin position="170"/>
        <end position="189"/>
    </location>
</feature>
<feature type="region of interest" description="Disordered" evidence="1">
    <location>
        <begin position="199"/>
        <end position="226"/>
    </location>
</feature>
<feature type="compositionally biased region" description="Basic residues" evidence="1">
    <location>
        <begin position="214"/>
        <end position="226"/>
    </location>
</feature>
<keyword evidence="4" id="KW-1185">Reference proteome</keyword>
<dbReference type="OrthoDB" id="2374256at2"/>
<gene>
    <name evidence="3" type="ORF">N782_08790</name>
</gene>
<dbReference type="InterPro" id="IPR024164">
    <property type="entry name" value="KinB-signalling_activ"/>
</dbReference>
<keyword evidence="2" id="KW-1133">Transmembrane helix</keyword>
<keyword evidence="2" id="KW-0812">Transmembrane</keyword>
<dbReference type="Pfam" id="PF14089">
    <property type="entry name" value="KbaA"/>
    <property type="match status" value="1"/>
</dbReference>
<dbReference type="STRING" id="1385514.N782_08790"/>
<dbReference type="SMART" id="SM01251">
    <property type="entry name" value="KbaA"/>
    <property type="match status" value="1"/>
</dbReference>
<dbReference type="PIRSF" id="PIRSF029886">
    <property type="entry name" value="KBAA"/>
    <property type="match status" value="1"/>
</dbReference>
<feature type="transmembrane region" description="Helical" evidence="2">
    <location>
        <begin position="84"/>
        <end position="102"/>
    </location>
</feature>
<sequence length="226" mass="25941">MTSRKWVKLFLRTLLWGGLSTLIISFFVKSDAYMEALQPFNAFGLLGVVLTFLGFGFIFSIISQMGFFAYLTVHQFGLGMFRRFWVPIQIGLIAFALFDLVYFRYRDVEGDPSIWPYFIAPVLIFIYGWIVATIKARETNKNAFIPALFFMVVVTSVEWVPALQAGDQDYVLLMIFPLLLCNTYQILLLHRLTTLGNDQESTTESKQQPSSSNKSKKPKKKKGKRK</sequence>
<evidence type="ECO:0000256" key="1">
    <source>
        <dbReference type="SAM" id="MobiDB-lite"/>
    </source>
</evidence>
<feature type="transmembrane region" description="Helical" evidence="2">
    <location>
        <begin position="40"/>
        <end position="72"/>
    </location>
</feature>
<dbReference type="RefSeq" id="WP_036824353.1">
    <property type="nucleotide sequence ID" value="NZ_AVBF01000097.1"/>
</dbReference>
<dbReference type="Proteomes" id="UP000030147">
    <property type="component" value="Unassembled WGS sequence"/>
</dbReference>
<proteinExistence type="predicted"/>
<keyword evidence="2" id="KW-0472">Membrane</keyword>
<feature type="transmembrane region" description="Helical" evidence="2">
    <location>
        <begin position="144"/>
        <end position="164"/>
    </location>
</feature>
<reference evidence="3 4" key="1">
    <citation type="journal article" date="2015" name="Stand. Genomic Sci.">
        <title>High quality draft genome sequence of the moderately halophilic bacterium Pontibacillus yanchengensis Y32(T) and comparison among Pontibacillus genomes.</title>
        <authorList>
            <person name="Huang J."/>
            <person name="Qiao Z.X."/>
            <person name="Tang J.W."/>
            <person name="Wang G."/>
        </authorList>
    </citation>
    <scope>NUCLEOTIDE SEQUENCE [LARGE SCALE GENOMIC DNA]</scope>
    <source>
        <strain evidence="3 4">Y32</strain>
    </source>
</reference>
<evidence type="ECO:0000256" key="2">
    <source>
        <dbReference type="SAM" id="Phobius"/>
    </source>
</evidence>
<dbReference type="EMBL" id="AVBF01000097">
    <property type="protein sequence ID" value="KGP70935.1"/>
    <property type="molecule type" value="Genomic_DNA"/>
</dbReference>
<dbReference type="AlphaFoldDB" id="A0A0A2TNN9"/>
<dbReference type="GO" id="GO:0045881">
    <property type="term" value="P:positive regulation of sporulation resulting in formation of a cellular spore"/>
    <property type="evidence" value="ECO:0007669"/>
    <property type="project" value="InterPro"/>
</dbReference>
<dbReference type="eggNOG" id="COG2194">
    <property type="taxonomic scope" value="Bacteria"/>
</dbReference>
<comment type="caution">
    <text evidence="3">The sequence shown here is derived from an EMBL/GenBank/DDBJ whole genome shotgun (WGS) entry which is preliminary data.</text>
</comment>
<feature type="transmembrane region" description="Helical" evidence="2">
    <location>
        <begin position="9"/>
        <end position="28"/>
    </location>
</feature>
<accession>A0A0A2TNN9</accession>
<feature type="transmembrane region" description="Helical" evidence="2">
    <location>
        <begin position="114"/>
        <end position="132"/>
    </location>
</feature>
<protein>
    <submittedName>
        <fullName evidence="3">KinB-signaling pathway activation protein</fullName>
    </submittedName>
</protein>